<dbReference type="AlphaFoldDB" id="A0A915DSN3"/>
<organism evidence="1 2">
    <name type="scientific">Ditylenchus dipsaci</name>
    <dbReference type="NCBI Taxonomy" id="166011"/>
    <lineage>
        <taxon>Eukaryota</taxon>
        <taxon>Metazoa</taxon>
        <taxon>Ecdysozoa</taxon>
        <taxon>Nematoda</taxon>
        <taxon>Chromadorea</taxon>
        <taxon>Rhabditida</taxon>
        <taxon>Tylenchina</taxon>
        <taxon>Tylenchomorpha</taxon>
        <taxon>Sphaerularioidea</taxon>
        <taxon>Anguinidae</taxon>
        <taxon>Anguininae</taxon>
        <taxon>Ditylenchus</taxon>
    </lineage>
</organism>
<evidence type="ECO:0000313" key="1">
    <source>
        <dbReference type="Proteomes" id="UP000887574"/>
    </source>
</evidence>
<keyword evidence="1" id="KW-1185">Reference proteome</keyword>
<sequence length="125" mass="13789">MAIKKMIGSLELKDVSLPAGGLHSNEYINQSLVVLAGIQARQHRIGVEVSFPTMAKDRSGVVRARADLVMINKKNSSGFITMFTHNEDVSKGLAQSEEYTQIFEPITEVQNIKRVSINVNSKTSQ</sequence>
<dbReference type="WBParaSite" id="jg22450">
    <property type="protein sequence ID" value="jg22450"/>
    <property type="gene ID" value="jg22450"/>
</dbReference>
<reference evidence="2" key="1">
    <citation type="submission" date="2022-11" db="UniProtKB">
        <authorList>
            <consortium name="WormBaseParasite"/>
        </authorList>
    </citation>
    <scope>IDENTIFICATION</scope>
</reference>
<evidence type="ECO:0000313" key="2">
    <source>
        <dbReference type="WBParaSite" id="jg22450"/>
    </source>
</evidence>
<proteinExistence type="predicted"/>
<protein>
    <submittedName>
        <fullName evidence="2">Uncharacterized protein</fullName>
    </submittedName>
</protein>
<dbReference type="Proteomes" id="UP000887574">
    <property type="component" value="Unplaced"/>
</dbReference>
<accession>A0A915DSN3</accession>
<name>A0A915DSN3_9BILA</name>